<feature type="domain" description="C2H2-type" evidence="10">
    <location>
        <begin position="2138"/>
        <end position="2165"/>
    </location>
</feature>
<dbReference type="KEGG" id="ipu:108265267"/>
<evidence type="ECO:0000313" key="13">
    <source>
        <dbReference type="RefSeq" id="XP_017322908.1"/>
    </source>
</evidence>
<feature type="domain" description="C2H2-type" evidence="10">
    <location>
        <begin position="2224"/>
        <end position="2246"/>
    </location>
</feature>
<dbReference type="PANTHER" id="PTHR24376">
    <property type="entry name" value="ZINC FINGER PROTEIN"/>
    <property type="match status" value="1"/>
</dbReference>
<keyword evidence="2" id="KW-0479">Metal-binding</keyword>
<dbReference type="OMA" id="PVCHQCF"/>
<dbReference type="Gene3D" id="3.30.160.60">
    <property type="entry name" value="Classic Zinc Finger"/>
    <property type="match status" value="29"/>
</dbReference>
<feature type="compositionally biased region" description="Polar residues" evidence="9">
    <location>
        <begin position="880"/>
        <end position="899"/>
    </location>
</feature>
<dbReference type="GO" id="GO:0005634">
    <property type="term" value="C:nucleus"/>
    <property type="evidence" value="ECO:0007669"/>
    <property type="project" value="UniProtKB-SubCell"/>
</dbReference>
<feature type="domain" description="C2H2-type" evidence="10">
    <location>
        <begin position="1714"/>
        <end position="1741"/>
    </location>
</feature>
<dbReference type="PANTHER" id="PTHR24376:SF235">
    <property type="entry name" value="C2H2-TYPE DOMAIN-CONTAINING PROTEIN"/>
    <property type="match status" value="1"/>
</dbReference>
<feature type="domain" description="C2H2-type" evidence="10">
    <location>
        <begin position="2196"/>
        <end position="2223"/>
    </location>
</feature>
<dbReference type="Proteomes" id="UP000221080">
    <property type="component" value="Chromosome 1"/>
</dbReference>
<keyword evidence="11" id="KW-1185">Reference proteome</keyword>
<feature type="domain" description="C2H2-type" evidence="10">
    <location>
        <begin position="1042"/>
        <end position="1069"/>
    </location>
</feature>
<evidence type="ECO:0000256" key="1">
    <source>
        <dbReference type="ARBA" id="ARBA00004123"/>
    </source>
</evidence>
<feature type="domain" description="C2H2-type" evidence="10">
    <location>
        <begin position="1866"/>
        <end position="1894"/>
    </location>
</feature>
<feature type="domain" description="C2H2-type" evidence="10">
    <location>
        <begin position="906"/>
        <end position="933"/>
    </location>
</feature>
<feature type="domain" description="C2H2-type" evidence="10">
    <location>
        <begin position="1556"/>
        <end position="1583"/>
    </location>
</feature>
<proteinExistence type="predicted"/>
<feature type="domain" description="C2H2-type" evidence="10">
    <location>
        <begin position="2328"/>
        <end position="2355"/>
    </location>
</feature>
<dbReference type="CTD" id="504111"/>
<dbReference type="RefSeq" id="XP_017322908.1">
    <property type="nucleotide sequence ID" value="XM_017467419.3"/>
</dbReference>
<dbReference type="FunFam" id="3.30.160.60:FF:000534">
    <property type="entry name" value="zinc finger protein 674"/>
    <property type="match status" value="1"/>
</dbReference>
<dbReference type="GO" id="GO:0001228">
    <property type="term" value="F:DNA-binding transcription activator activity, RNA polymerase II-specific"/>
    <property type="evidence" value="ECO:0007669"/>
    <property type="project" value="TreeGrafter"/>
</dbReference>
<dbReference type="RefSeq" id="XP_017322899.1">
    <property type="nucleotide sequence ID" value="XM_017467410.3"/>
</dbReference>
<feature type="domain" description="C2H2-type" evidence="10">
    <location>
        <begin position="691"/>
        <end position="719"/>
    </location>
</feature>
<feature type="domain" description="C2H2-type" evidence="10">
    <location>
        <begin position="2503"/>
        <end position="2530"/>
    </location>
</feature>
<feature type="domain" description="C2H2-type" evidence="10">
    <location>
        <begin position="2538"/>
        <end position="2565"/>
    </location>
</feature>
<dbReference type="FunFam" id="3.30.160.60:FF:000110">
    <property type="entry name" value="Zinc finger protein-like"/>
    <property type="match status" value="1"/>
</dbReference>
<sequence>MDQFTERDGLSSMMDSVEIPTSESNCVNSVANSVQETNRETTHDGENRVFSLRDQYVTPEQLAFSKNDPPEFDKPLYGTALDPTLLTVTSLEDYSDISSCSEADFGRILNILEKNPDQSSECQDTVLSSDKNELDKDVCHVGTHNAWAASDTSIENPDYVCRASPETVCERRSGSFDNMMDGDNQVERSFLNVEYRCSNLSTTEGENGCPLEAEEQMKGGFLIQSTDCGVTERSKNCNDTITTQISSVCALDVNGAKQSIEGHEKSALTTGNLGVQNDCNLKGINNTCEIKNNTPEYELTHDVKNTVHEDELENDGTRSSQEDERSSFEFLQSCFGLSNLDHAKLDRNVANFPLSGSMTQQSHNCEDNHTLPPVLVRTTLESVPRSPIKEAVHGGLQEPPLPSTYSSTTVSHESGQQNDSMENRILRGLVRTRSTYDTGIKNSASLLSSKRLMRKLQPVVLVKTAKCNAKGGNLYVCSVCQNTTQNLDELIQHHYCKHSKHTFQYCLTCGAYFSNGTLAAKHLCEQIGPKDLELSDTILSTTKQLSEKLNAKYLCKYCQKPFVKMSYHQDHEQWHKIVTRHRCGCCGLYFPHAKKLRAHKRKVRCTPMILEPNEQGKKCPETAHKNPAKPTFTFGVDGCQIGLHDCFVKLVDINKKKPSPRKINCPVCGKSFKLRAQLKAHLRVHTGAKPIKCNKCKKDFKYSWNLEKHKKELCSGNITKQDISEPSIPGRHFGRFPCPTCPQIFVYSYNRTRHMRQRCLKEYMEIRKGKVGSRYKCPLCSETFSLVANRNRHIKNTCFQQYKLQRRVDKKKLVKENVKEEKEEKQMLPTENSQSYKCKVCPASFAHKSGVYRHMKKHSLLQRSKVLVGKHDDPTDGKGSDSNNERPQNQACSSQESSDSVTANPFLCSYCEKCFSSSDSLNNHLRIHGGKKPFHCLDCGKNFGRRGHLIAHKNVHKRRVQCSVCKKIVPTIGDLLKHRQSHIKKGLLQCPDCPMQFKFPVYLLRHVKRHANEEAMRKSSLPAETPLKNSADEKVNELKESFFCRICQKAFVDSKALSEHCLIHLPKPSVSKCPVCKHNFTSRTALIRHIRLHTGEKPFPCKICGMHFHRKEPLRVHQEKCKGLREKPLSPSTTIQTHGKCEINATSKSEKFPKQFKCSYCPHIFTMSGNLKMHEKAHLGSNLVPCLKCGKYYKKNKIYGHRKRCNIKESPSGETLNSEESGNAQKSECKGTNLVIANRTCRIAKVMGTNIKDGLKERCPQCPKRFRFRSYLLRHLNSHLAKNQFACKHCGQKYSNQSSCQKHESLCDGVLRQHEAKQLNESEETKSMPESAASLKEFTVIIGENGEQLKCNFCTKTFTKPRYLRRHILTHTDVKPYRCKTCENCFSRYDHLKHHQTRCRSKKQQPEVLLQQISLDHVGSQAKRQLPSDVFECSTCSKKFSTSTNLTRHVSMLHSTFKPFSCKRCGTGFTAIESLKRHRIRVNCKMSSAECLEPVQMPIKLNTSVQSCRETAKPMQSIDGHYSNKWKFQCEYCPRRFKAQTQLKLHTRLHTGEKPFGCASCDERFIRRDYLKRHLSKCSGKREGPKVLCDRCGGLFTQQALEMHQNNCVISLKSTDCPESVSSISSPSKVKAFSCVNCNDRFLLFSQLQQHILTKHRSDGKQQSSILEFEQLSSNLHIKQEPADDSYAESLPSNGQIYANNEHENIDAEKEKPFECEQCHMRFITNSGLGMHMRTHTAMYPLSCKKCNKGFWSKNVQQKHTRKCKGLEVTKKEPNTQDAVSSELESAPNDEVLVFNKGSSTTGTGVLQTKFSCKDQDKGNADKGDAVVHKYQCSECEQSFTDGLMLISHLEAHGREDQERRLGKSHRCHICGKNFEQAGVLQRHVKTQHQETVKNTCPECFRSFRYPSDLDIHRSCHDPNRPFICNACELRFWTSKSLSTHQRLTHSASEPLKTVEPTPRTDRVSPKIFTCHPCNKIYTIRRSYMKHCRVKHKGCSKGLDDLKSATAEDQLSNNESDGSDDDSDSAPYFPCHVCGKTFLTSESLEDHQRCHLGEKPYECEECGKCFIQLVNLQQHQRSHKSEFQCQMCGKGFVSLFALRKHKHTHVRKHPHRCTKCHLSFTRSSQLTEHMITHRDENFPCDLCHENFSCKSSRAEHRKMHTEAEEELPPLIPPANQTTSSPVLINPSLSTVQQYRYRCEICQVQFPDPEQLSEHGCNPAKERPYSCKDCNKHFLHGSHLKKHQLTHQLSGTRSFQCNSCHMSFSHRHHFLTHLQTHGGEESSKSQINNEVKISNTDDSHQDKIYRCPICPESFSQVLELANHLSVHANMCNVCNKTFSTKQQLEKHEQCHLSAATQYECTECGKSFLGSDSFRQHYCVHQKHLSCSSLSTADKKRCLENSSEVLTNIEEEEEVDVGEDFYNCPTCSKRFPSNISLQEHQKLHEFDRPFKCLVCGKGFAKKKYLTQHQQIHNERPYRCDLCTNSFKTEQSLLSHRKTHDADRKYHCSVCDKSYRTQYDLTRHEQKHPELQNFSEVSGDHRCDMCYKSFSLLSQLRQHQETHVGQVVYECTECDKAFAFLHLLEEHQQTHGTSTDSFQSQSPSDILFQSPVIE</sequence>
<dbReference type="InterPro" id="IPR013087">
    <property type="entry name" value="Znf_C2H2_type"/>
</dbReference>
<dbReference type="FunFam" id="3.30.160.60:FF:000739">
    <property type="entry name" value="Zgc:171418 protein"/>
    <property type="match status" value="1"/>
</dbReference>
<dbReference type="STRING" id="7998.ENSIPUP00000003631"/>
<feature type="domain" description="C2H2-type" evidence="10">
    <location>
        <begin position="663"/>
        <end position="690"/>
    </location>
</feature>
<evidence type="ECO:0000256" key="6">
    <source>
        <dbReference type="ARBA" id="ARBA00023242"/>
    </source>
</evidence>
<dbReference type="FunFam" id="3.30.160.60:FF:002343">
    <property type="entry name" value="Zinc finger protein 33A"/>
    <property type="match status" value="1"/>
</dbReference>
<dbReference type="GeneID" id="108265267"/>
<feature type="domain" description="C2H2-type" evidence="10">
    <location>
        <begin position="2111"/>
        <end position="2138"/>
    </location>
</feature>
<organism evidence="11 13">
    <name type="scientific">Ictalurus punctatus</name>
    <name type="common">Channel catfish</name>
    <name type="synonym">Silurus punctatus</name>
    <dbReference type="NCBI Taxonomy" id="7998"/>
    <lineage>
        <taxon>Eukaryota</taxon>
        <taxon>Metazoa</taxon>
        <taxon>Chordata</taxon>
        <taxon>Craniata</taxon>
        <taxon>Vertebrata</taxon>
        <taxon>Euteleostomi</taxon>
        <taxon>Actinopterygii</taxon>
        <taxon>Neopterygii</taxon>
        <taxon>Teleostei</taxon>
        <taxon>Ostariophysi</taxon>
        <taxon>Siluriformes</taxon>
        <taxon>Ictaluridae</taxon>
        <taxon>Ictalurus</taxon>
    </lineage>
</organism>
<feature type="domain" description="C2H2-type" evidence="10">
    <location>
        <begin position="1895"/>
        <end position="1922"/>
    </location>
</feature>
<evidence type="ECO:0000256" key="9">
    <source>
        <dbReference type="SAM" id="MobiDB-lite"/>
    </source>
</evidence>
<feature type="domain" description="C2H2-type" evidence="10">
    <location>
        <begin position="1831"/>
        <end position="1858"/>
    </location>
</feature>
<evidence type="ECO:0000256" key="8">
    <source>
        <dbReference type="PROSITE-ProRule" id="PRU00042"/>
    </source>
</evidence>
<feature type="domain" description="C2H2-type" evidence="10">
    <location>
        <begin position="934"/>
        <end position="961"/>
    </location>
</feature>
<feature type="domain" description="C2H2-type" evidence="10">
    <location>
        <begin position="2420"/>
        <end position="2447"/>
    </location>
</feature>
<feature type="domain" description="C2H2-type" evidence="10">
    <location>
        <begin position="2083"/>
        <end position="2110"/>
    </location>
</feature>
<feature type="domain" description="C2H2-type" evidence="10">
    <location>
        <begin position="2475"/>
        <end position="2502"/>
    </location>
</feature>
<dbReference type="SMART" id="SM00355">
    <property type="entry name" value="ZnF_C2H2"/>
    <property type="match status" value="49"/>
</dbReference>
<feature type="domain" description="C2H2-type" evidence="10">
    <location>
        <begin position="2448"/>
        <end position="2475"/>
    </location>
</feature>
<dbReference type="OrthoDB" id="6077919at2759"/>
<evidence type="ECO:0000256" key="2">
    <source>
        <dbReference type="ARBA" id="ARBA00022723"/>
    </source>
</evidence>
<comment type="subcellular location">
    <subcellularLocation>
        <location evidence="1">Nucleus</location>
    </subcellularLocation>
</comment>
<evidence type="ECO:0000259" key="10">
    <source>
        <dbReference type="PROSITE" id="PS50157"/>
    </source>
</evidence>
<feature type="compositionally biased region" description="Polar residues" evidence="9">
    <location>
        <begin position="403"/>
        <end position="420"/>
    </location>
</feature>
<evidence type="ECO:0000256" key="4">
    <source>
        <dbReference type="ARBA" id="ARBA00022771"/>
    </source>
</evidence>
<feature type="domain" description="C2H2-type" evidence="10">
    <location>
        <begin position="2057"/>
        <end position="2084"/>
    </location>
</feature>
<dbReference type="FunFam" id="3.30.160.60:FF:000100">
    <property type="entry name" value="Zinc finger 45-like"/>
    <property type="match status" value="2"/>
</dbReference>
<dbReference type="InterPro" id="IPR036236">
    <property type="entry name" value="Znf_C2H2_sf"/>
</dbReference>
<feature type="domain" description="C2H2-type" evidence="10">
    <location>
        <begin position="2254"/>
        <end position="2281"/>
    </location>
</feature>
<dbReference type="FunFam" id="3.30.160.60:FF:000446">
    <property type="entry name" value="Zinc finger protein"/>
    <property type="match status" value="2"/>
</dbReference>
<evidence type="ECO:0000256" key="5">
    <source>
        <dbReference type="ARBA" id="ARBA00022833"/>
    </source>
</evidence>
<keyword evidence="6" id="KW-0539">Nucleus</keyword>
<feature type="domain" description="C2H2-type" evidence="10">
    <location>
        <begin position="1633"/>
        <end position="1661"/>
    </location>
</feature>
<feature type="domain" description="C2H2-type" evidence="10">
    <location>
        <begin position="1257"/>
        <end position="1284"/>
    </location>
</feature>
<feature type="region of interest" description="Disordered" evidence="9">
    <location>
        <begin position="392"/>
        <end position="421"/>
    </location>
</feature>
<dbReference type="GO" id="GO:0008270">
    <property type="term" value="F:zinc ion binding"/>
    <property type="evidence" value="ECO:0007669"/>
    <property type="project" value="UniProtKB-KW"/>
</dbReference>
<keyword evidence="5" id="KW-0862">Zinc</keyword>
<dbReference type="PROSITE" id="PS00028">
    <property type="entry name" value="ZINC_FINGER_C2H2_1"/>
    <property type="match status" value="36"/>
</dbReference>
<dbReference type="GO" id="GO:0000978">
    <property type="term" value="F:RNA polymerase II cis-regulatory region sequence-specific DNA binding"/>
    <property type="evidence" value="ECO:0007669"/>
    <property type="project" value="TreeGrafter"/>
</dbReference>
<feature type="domain" description="C2H2-type" evidence="10">
    <location>
        <begin position="2566"/>
        <end position="2593"/>
    </location>
</feature>
<evidence type="ECO:0000313" key="11">
    <source>
        <dbReference type="Proteomes" id="UP000221080"/>
    </source>
</evidence>
<dbReference type="SUPFAM" id="SSF57667">
    <property type="entry name" value="beta-beta-alpha zinc fingers"/>
    <property type="match status" value="24"/>
</dbReference>
<feature type="domain" description="C2H2-type" evidence="10">
    <location>
        <begin position="1969"/>
        <end position="1997"/>
    </location>
</feature>
<feature type="compositionally biased region" description="Basic and acidic residues" evidence="9">
    <location>
        <begin position="869"/>
        <end position="879"/>
    </location>
</feature>
<keyword evidence="3" id="KW-0677">Repeat</keyword>
<feature type="domain" description="C2H2-type" evidence="10">
    <location>
        <begin position="988"/>
        <end position="1015"/>
    </location>
</feature>
<feature type="domain" description="C2H2-type" evidence="10">
    <location>
        <begin position="1460"/>
        <end position="1479"/>
    </location>
</feature>
<feature type="domain" description="C2H2-type" evidence="10">
    <location>
        <begin position="1156"/>
        <end position="1183"/>
    </location>
</feature>
<feature type="domain" description="C2H2-type" evidence="10">
    <location>
        <begin position="1099"/>
        <end position="1128"/>
    </location>
</feature>
<feature type="domain" description="C2H2-type" evidence="10">
    <location>
        <begin position="836"/>
        <end position="863"/>
    </location>
</feature>
<name>A0A2D0QWX3_ICTPU</name>
<gene>
    <name evidence="12 13" type="primary">znf1035</name>
</gene>
<feature type="domain" description="C2H2-type" evidence="10">
    <location>
        <begin position="1377"/>
        <end position="1406"/>
    </location>
</feature>
<dbReference type="Pfam" id="PF00096">
    <property type="entry name" value="zf-C2H2"/>
    <property type="match status" value="19"/>
</dbReference>
<feature type="domain" description="C2H2-type" evidence="10">
    <location>
        <begin position="1923"/>
        <end position="1951"/>
    </location>
</feature>
<feature type="domain" description="C2H2-type" evidence="10">
    <location>
        <begin position="2357"/>
        <end position="2384"/>
    </location>
</feature>
<feature type="domain" description="C2H2-type" evidence="10">
    <location>
        <begin position="1071"/>
        <end position="1098"/>
    </location>
</feature>
<feature type="domain" description="C2H2-type" evidence="10">
    <location>
        <begin position="1349"/>
        <end position="1376"/>
    </location>
</feature>
<reference evidence="12 13" key="2">
    <citation type="submission" date="2025-04" db="UniProtKB">
        <authorList>
            <consortium name="RefSeq"/>
        </authorList>
    </citation>
    <scope>IDENTIFICATION</scope>
    <source>
        <tissue evidence="12 13">Blood</tissue>
    </source>
</reference>
<dbReference type="FunFam" id="3.30.160.60:FF:000145">
    <property type="entry name" value="Zinc finger protein 574"/>
    <property type="match status" value="1"/>
</dbReference>
<evidence type="ECO:0000256" key="7">
    <source>
        <dbReference type="ARBA" id="ARBA00068876"/>
    </source>
</evidence>
<dbReference type="PROSITE" id="PS50157">
    <property type="entry name" value="ZINC_FINGER_C2H2_2"/>
    <property type="match status" value="41"/>
</dbReference>
<accession>A0A2D0QWX3</accession>
<protein>
    <recommendedName>
        <fullName evidence="7">Zinc finger protein 865</fullName>
    </recommendedName>
</protein>
<evidence type="ECO:0000313" key="12">
    <source>
        <dbReference type="RefSeq" id="XP_017322899.1"/>
    </source>
</evidence>
<feature type="domain" description="C2H2-type" evidence="10">
    <location>
        <begin position="2304"/>
        <end position="2328"/>
    </location>
</feature>
<feature type="domain" description="C2H2-type" evidence="10">
    <location>
        <begin position="2029"/>
        <end position="2056"/>
    </location>
</feature>
<feature type="domain" description="C2H2-type" evidence="10">
    <location>
        <begin position="1528"/>
        <end position="1555"/>
    </location>
</feature>
<keyword evidence="4 8" id="KW-0863">Zinc-finger</keyword>
<feature type="domain" description="C2H2-type" evidence="10">
    <location>
        <begin position="1431"/>
        <end position="1459"/>
    </location>
</feature>
<evidence type="ECO:0000256" key="3">
    <source>
        <dbReference type="ARBA" id="ARBA00022737"/>
    </source>
</evidence>
<dbReference type="Pfam" id="PF13912">
    <property type="entry name" value="zf-C2H2_6"/>
    <property type="match status" value="4"/>
</dbReference>
<reference evidence="11" key="1">
    <citation type="journal article" date="2016" name="Nat. Commun.">
        <title>The channel catfish genome sequence provides insights into the evolution of scale formation in teleosts.</title>
        <authorList>
            <person name="Liu Z."/>
            <person name="Liu S."/>
            <person name="Yao J."/>
            <person name="Bao L."/>
            <person name="Zhang J."/>
            <person name="Li Y."/>
            <person name="Jiang C."/>
            <person name="Sun L."/>
            <person name="Wang R."/>
            <person name="Zhang Y."/>
            <person name="Zhou T."/>
            <person name="Zeng Q."/>
            <person name="Fu Q."/>
            <person name="Gao S."/>
            <person name="Li N."/>
            <person name="Koren S."/>
            <person name="Jiang Y."/>
            <person name="Zimin A."/>
            <person name="Xu P."/>
            <person name="Phillippy A.M."/>
            <person name="Geng X."/>
            <person name="Song L."/>
            <person name="Sun F."/>
            <person name="Li C."/>
            <person name="Wang X."/>
            <person name="Chen A."/>
            <person name="Jin Y."/>
            <person name="Yuan Z."/>
            <person name="Yang Y."/>
            <person name="Tan S."/>
            <person name="Peatman E."/>
            <person name="Lu J."/>
            <person name="Qin Z."/>
            <person name="Dunham R."/>
            <person name="Li Z."/>
            <person name="Sonstegard T."/>
            <person name="Feng J."/>
            <person name="Danzmann R.G."/>
            <person name="Schroeder S."/>
            <person name="Scheffler B."/>
            <person name="Duke M.V."/>
            <person name="Ballard L."/>
            <person name="Kucuktas H."/>
            <person name="Kaltenboeck L."/>
            <person name="Liu H."/>
            <person name="Armbruster J."/>
            <person name="Xie Y."/>
            <person name="Kirby M.L."/>
            <person name="Tian Y."/>
            <person name="Flanagan M.E."/>
            <person name="Mu W."/>
            <person name="Waldbieser G.C."/>
        </authorList>
    </citation>
    <scope>NUCLEOTIDE SEQUENCE [LARGE SCALE GENOMIC DNA]</scope>
    <source>
        <strain evidence="11">SDA103</strain>
    </source>
</reference>
<feature type="region of interest" description="Disordered" evidence="9">
    <location>
        <begin position="862"/>
        <end position="899"/>
    </location>
</feature>